<evidence type="ECO:0000313" key="1">
    <source>
        <dbReference type="EMBL" id="KAK4028755.1"/>
    </source>
</evidence>
<protein>
    <submittedName>
        <fullName evidence="1">Uncharacterized protein</fullName>
    </submittedName>
</protein>
<dbReference type="Proteomes" id="UP001234178">
    <property type="component" value="Unassembled WGS sequence"/>
</dbReference>
<gene>
    <name evidence="1" type="ORF">OUZ56_021774</name>
</gene>
<dbReference type="EMBL" id="JAOYFB010000039">
    <property type="protein sequence ID" value="KAK4028755.1"/>
    <property type="molecule type" value="Genomic_DNA"/>
</dbReference>
<organism evidence="1 2">
    <name type="scientific">Daphnia magna</name>
    <dbReference type="NCBI Taxonomy" id="35525"/>
    <lineage>
        <taxon>Eukaryota</taxon>
        <taxon>Metazoa</taxon>
        <taxon>Ecdysozoa</taxon>
        <taxon>Arthropoda</taxon>
        <taxon>Crustacea</taxon>
        <taxon>Branchiopoda</taxon>
        <taxon>Diplostraca</taxon>
        <taxon>Cladocera</taxon>
        <taxon>Anomopoda</taxon>
        <taxon>Daphniidae</taxon>
        <taxon>Daphnia</taxon>
    </lineage>
</organism>
<name>A0ABR0AUI6_9CRUS</name>
<reference evidence="1 2" key="1">
    <citation type="journal article" date="2023" name="Nucleic Acids Res.">
        <title>The hologenome of Daphnia magna reveals possible DNA methylation and microbiome-mediated evolution of the host genome.</title>
        <authorList>
            <person name="Chaturvedi A."/>
            <person name="Li X."/>
            <person name="Dhandapani V."/>
            <person name="Marshall H."/>
            <person name="Kissane S."/>
            <person name="Cuenca-Cambronero M."/>
            <person name="Asole G."/>
            <person name="Calvet F."/>
            <person name="Ruiz-Romero M."/>
            <person name="Marangio P."/>
            <person name="Guigo R."/>
            <person name="Rago D."/>
            <person name="Mirbahai L."/>
            <person name="Eastwood N."/>
            <person name="Colbourne J.K."/>
            <person name="Zhou J."/>
            <person name="Mallon E."/>
            <person name="Orsini L."/>
        </authorList>
    </citation>
    <scope>NUCLEOTIDE SEQUENCE [LARGE SCALE GENOMIC DNA]</scope>
    <source>
        <strain evidence="1">LRV0_1</strain>
    </source>
</reference>
<accession>A0ABR0AUI6</accession>
<proteinExistence type="predicted"/>
<comment type="caution">
    <text evidence="1">The sequence shown here is derived from an EMBL/GenBank/DDBJ whole genome shotgun (WGS) entry which is preliminary data.</text>
</comment>
<evidence type="ECO:0000313" key="2">
    <source>
        <dbReference type="Proteomes" id="UP001234178"/>
    </source>
</evidence>
<keyword evidence="2" id="KW-1185">Reference proteome</keyword>
<sequence length="82" mass="9930">MDFKYVEELVCNYVLHVAIIKLTIDCELDWIWIGFGSDFLKFKMIWIWIGFGLDFADFFELRNWNGFQNTRNDLDLSQIRQI</sequence>